<dbReference type="AlphaFoldDB" id="A0A2P4XLM5"/>
<organism evidence="1 2">
    <name type="scientific">Phytophthora palmivora</name>
    <dbReference type="NCBI Taxonomy" id="4796"/>
    <lineage>
        <taxon>Eukaryota</taxon>
        <taxon>Sar</taxon>
        <taxon>Stramenopiles</taxon>
        <taxon>Oomycota</taxon>
        <taxon>Peronosporomycetes</taxon>
        <taxon>Peronosporales</taxon>
        <taxon>Peronosporaceae</taxon>
        <taxon>Phytophthora</taxon>
    </lineage>
</organism>
<keyword evidence="2" id="KW-1185">Reference proteome</keyword>
<reference evidence="1 2" key="1">
    <citation type="journal article" date="2017" name="Genome Biol. Evol.">
        <title>Phytophthora megakarya and P. palmivora, closely related causal agents of cacao black pod rot, underwent increases in genome sizes and gene numbers by different mechanisms.</title>
        <authorList>
            <person name="Ali S.S."/>
            <person name="Shao J."/>
            <person name="Lary D.J."/>
            <person name="Kronmiller B."/>
            <person name="Shen D."/>
            <person name="Strem M.D."/>
            <person name="Amoako-Attah I."/>
            <person name="Akrofi A.Y."/>
            <person name="Begoude B.A."/>
            <person name="Ten Hoopen G.M."/>
            <person name="Coulibaly K."/>
            <person name="Kebe B.I."/>
            <person name="Melnick R.L."/>
            <person name="Guiltinan M.J."/>
            <person name="Tyler B.M."/>
            <person name="Meinhardt L.W."/>
            <person name="Bailey B.A."/>
        </authorList>
    </citation>
    <scope>NUCLEOTIDE SEQUENCE [LARGE SCALE GENOMIC DNA]</scope>
    <source>
        <strain evidence="2">sbr112.9</strain>
    </source>
</reference>
<protein>
    <submittedName>
        <fullName evidence="1">Uncharacterized protein</fullName>
    </submittedName>
</protein>
<name>A0A2P4XLM5_9STRA</name>
<proteinExistence type="predicted"/>
<dbReference type="OrthoDB" id="111895at2759"/>
<evidence type="ECO:0000313" key="2">
    <source>
        <dbReference type="Proteomes" id="UP000237271"/>
    </source>
</evidence>
<sequence length="166" mass="18985">MFVHQTALIEQLIQVNRKLDARVAMMEAKVYNKQQQTHTTTHKTSDYTFNEPASNMKDVWFAYCSFEGFTLDEKSPQYRDNVLAFGAAAEKELLVFLATHNVRAQGAQDVLKALRQLRKTGHLNNHIRHYKQLQSAGRIVDHAPLHTTNILTLAPSPQIHVTYLDL</sequence>
<accession>A0A2P4XLM5</accession>
<dbReference type="EMBL" id="NCKW01009609">
    <property type="protein sequence ID" value="POM66465.1"/>
    <property type="molecule type" value="Genomic_DNA"/>
</dbReference>
<gene>
    <name evidence="1" type="ORF">PHPALM_17671</name>
</gene>
<evidence type="ECO:0000313" key="1">
    <source>
        <dbReference type="EMBL" id="POM66465.1"/>
    </source>
</evidence>
<dbReference type="Proteomes" id="UP000237271">
    <property type="component" value="Unassembled WGS sequence"/>
</dbReference>
<comment type="caution">
    <text evidence="1">The sequence shown here is derived from an EMBL/GenBank/DDBJ whole genome shotgun (WGS) entry which is preliminary data.</text>
</comment>